<dbReference type="Proteomes" id="UP000182652">
    <property type="component" value="Unassembled WGS sequence"/>
</dbReference>
<keyword evidence="2" id="KW-0808">Transferase</keyword>
<dbReference type="InterPro" id="IPR013216">
    <property type="entry name" value="Methyltransf_11"/>
</dbReference>
<dbReference type="SUPFAM" id="SSF53335">
    <property type="entry name" value="S-adenosyl-L-methionine-dependent methyltransferases"/>
    <property type="match status" value="1"/>
</dbReference>
<dbReference type="CDD" id="cd02440">
    <property type="entry name" value="AdoMet_MTases"/>
    <property type="match status" value="1"/>
</dbReference>
<dbReference type="GO" id="GO:0008757">
    <property type="term" value="F:S-adenosylmethionine-dependent methyltransferase activity"/>
    <property type="evidence" value="ECO:0007669"/>
    <property type="project" value="InterPro"/>
</dbReference>
<evidence type="ECO:0000313" key="2">
    <source>
        <dbReference type="EMBL" id="SEC25756.1"/>
    </source>
</evidence>
<dbReference type="PANTHER" id="PTHR43591:SF24">
    <property type="entry name" value="2-METHOXY-6-POLYPRENYL-1,4-BENZOQUINOL METHYLASE, MITOCHONDRIAL"/>
    <property type="match status" value="1"/>
</dbReference>
<evidence type="ECO:0000313" key="3">
    <source>
        <dbReference type="Proteomes" id="UP000182652"/>
    </source>
</evidence>
<dbReference type="Gene3D" id="3.40.50.150">
    <property type="entry name" value="Vaccinia Virus protein VP39"/>
    <property type="match status" value="1"/>
</dbReference>
<dbReference type="Pfam" id="PF08241">
    <property type="entry name" value="Methyltransf_11"/>
    <property type="match status" value="1"/>
</dbReference>
<dbReference type="GO" id="GO:0032259">
    <property type="term" value="P:methylation"/>
    <property type="evidence" value="ECO:0007669"/>
    <property type="project" value="UniProtKB-KW"/>
</dbReference>
<dbReference type="InterPro" id="IPR029063">
    <property type="entry name" value="SAM-dependent_MTases_sf"/>
</dbReference>
<evidence type="ECO:0000259" key="1">
    <source>
        <dbReference type="Pfam" id="PF08241"/>
    </source>
</evidence>
<organism evidence="2 3">
    <name type="scientific">Arthrobacter woluwensis</name>
    <dbReference type="NCBI Taxonomy" id="156980"/>
    <lineage>
        <taxon>Bacteria</taxon>
        <taxon>Bacillati</taxon>
        <taxon>Actinomycetota</taxon>
        <taxon>Actinomycetes</taxon>
        <taxon>Micrococcales</taxon>
        <taxon>Micrococcaceae</taxon>
        <taxon>Arthrobacter</taxon>
    </lineage>
</organism>
<sequence length="276" mass="29481">MNAKDKEFVGSIPTVYDEVLVPLMFQDFACDLAATVAAAAPARVLETAAGTGVVTRELASALPQALLTATDLNPAMLARAASLQPASATLEWRQADALSLPFDDRSFDALACAFGVMFFPDRHRAFQEVARVLRPGGLFAFTVWDSLEHNPVPRSIVESLHELGQEEAASFLERVPFSLADPPLLTGELEAAGFSSVLVRTIEHLSGPTTGAGIARSHLFGTPTNNYLVLDGPEDADRLFGSVTSLLVERFGDGEFRLPVSALLVTALSPSPEQES</sequence>
<gene>
    <name evidence="2" type="ORF">SAMN04489745_2445</name>
</gene>
<dbReference type="PANTHER" id="PTHR43591">
    <property type="entry name" value="METHYLTRANSFERASE"/>
    <property type="match status" value="1"/>
</dbReference>
<protein>
    <submittedName>
        <fullName evidence="2">Ubiquinone/menaquinone biosynthesis C-methylase UbiE</fullName>
    </submittedName>
</protein>
<accession>A0A1H4R1R5</accession>
<dbReference type="RefSeq" id="WP_066215593.1">
    <property type="nucleotide sequence ID" value="NZ_FNSN01000003.1"/>
</dbReference>
<name>A0A1H4R1R5_9MICC</name>
<proteinExistence type="predicted"/>
<feature type="domain" description="Methyltransferase type 11" evidence="1">
    <location>
        <begin position="45"/>
        <end position="141"/>
    </location>
</feature>
<reference evidence="2 3" key="1">
    <citation type="submission" date="2016-10" db="EMBL/GenBank/DDBJ databases">
        <authorList>
            <person name="de Groot N.N."/>
        </authorList>
    </citation>
    <scope>NUCLEOTIDE SEQUENCE [LARGE SCALE GENOMIC DNA]</scope>
    <source>
        <strain evidence="2 3">DSM 10495</strain>
    </source>
</reference>
<keyword evidence="2" id="KW-0489">Methyltransferase</keyword>
<dbReference type="AlphaFoldDB" id="A0A1H4R1R5"/>
<dbReference type="EMBL" id="FNSN01000003">
    <property type="protein sequence ID" value="SEC25756.1"/>
    <property type="molecule type" value="Genomic_DNA"/>
</dbReference>
<keyword evidence="3" id="KW-1185">Reference proteome</keyword>
<keyword evidence="2" id="KW-0830">Ubiquinone</keyword>
<dbReference type="STRING" id="156980.SAMN04489745_2445"/>